<comment type="caution">
    <text evidence="1">The sequence shown here is derived from an EMBL/GenBank/DDBJ whole genome shotgun (WGS) entry which is preliminary data.</text>
</comment>
<feature type="non-terminal residue" evidence="1">
    <location>
        <position position="1"/>
    </location>
</feature>
<protein>
    <submittedName>
        <fullName evidence="1">Uncharacterized protein</fullName>
    </submittedName>
</protein>
<sequence>IEGLSTIGEHATAITTAINNDSEAVVYAEKTADNVVTLYSKVWGTDGNRVSLVESEIGANTDDITVSGSTLSGGVDGSAAKNVKAVLNFPNNTEVVTGEAFTDFNALFDKVDVFRSINLTDVVSTEGALLYLEQTLDIPTSSNEWDSLQVTIGTKLDEALPFQTIYNPEKDIVTAPPQSGAIGRYQRITFMANAASDEDPYDTLHSSLEHASGEYFTTFNQWNAHPDEGRPLRYINAGDALFILAPNSITHVYKTTGTKPLRFVKLYEDRGLDGKYAAHKVGNTIVMLSGGDLVLLSAADGGISQISVVGRILIEDWTDLSTVKSGYDSTLNASFFLYPRRNEMIIVWHSEKVVTMMEGANFVDITSGPDISSGLKSRAYFITATGLIVKADDAFSGSGSMWDLSSGYTLDGDVTTGGTTLTDADATFHADMIGSLCYMCDGDNAGNSQEISAVDVGNAKLTFTSNFASTIAVGDRYSVSPVPMSAGFWPLQLARYRDQRGMSRFKRWNTVGVTVKTDSISGMSSNPNAFYRVGIYRNGSKTLETTTVDVAVDENPADSTGALSLDGIDVEPYVEQIACGRKFELTDVEFSVTMGDSKNVE</sequence>
<accession>A0A0F9EPL3</accession>
<reference evidence="1" key="1">
    <citation type="journal article" date="2015" name="Nature">
        <title>Complex archaea that bridge the gap between prokaryotes and eukaryotes.</title>
        <authorList>
            <person name="Spang A."/>
            <person name="Saw J.H."/>
            <person name="Jorgensen S.L."/>
            <person name="Zaremba-Niedzwiedzka K."/>
            <person name="Martijn J."/>
            <person name="Lind A.E."/>
            <person name="van Eijk R."/>
            <person name="Schleper C."/>
            <person name="Guy L."/>
            <person name="Ettema T.J."/>
        </authorList>
    </citation>
    <scope>NUCLEOTIDE SEQUENCE</scope>
</reference>
<proteinExistence type="predicted"/>
<name>A0A0F9EPL3_9ZZZZ</name>
<organism evidence="1">
    <name type="scientific">marine sediment metagenome</name>
    <dbReference type="NCBI Taxonomy" id="412755"/>
    <lineage>
        <taxon>unclassified sequences</taxon>
        <taxon>metagenomes</taxon>
        <taxon>ecological metagenomes</taxon>
    </lineage>
</organism>
<dbReference type="AlphaFoldDB" id="A0A0F9EPL3"/>
<evidence type="ECO:0000313" key="1">
    <source>
        <dbReference type="EMBL" id="KKL68206.1"/>
    </source>
</evidence>
<gene>
    <name evidence="1" type="ORF">LCGC14_2127290</name>
</gene>
<dbReference type="EMBL" id="LAZR01026604">
    <property type="protein sequence ID" value="KKL68206.1"/>
    <property type="molecule type" value="Genomic_DNA"/>
</dbReference>